<keyword evidence="2" id="KW-1185">Reference proteome</keyword>
<reference evidence="1" key="1">
    <citation type="submission" date="2022-11" db="EMBL/GenBank/DDBJ databases">
        <authorList>
            <person name="Kikuchi T."/>
        </authorList>
    </citation>
    <scope>NUCLEOTIDE SEQUENCE</scope>
    <source>
        <strain evidence="1">PS1010</strain>
    </source>
</reference>
<sequence>MNRSSSLATFQENQQRNHAKTIALNGLSIRRTTSLKTDQIIQSRKRIVAKPAQKPIHNGDTNRKVLLNRVRSLLIRNENVNGNINGNGIKRGLARSFSLKSFRRKSISR</sequence>
<gene>
    <name evidence="1" type="ORF">CAMP_LOCUS1519</name>
</gene>
<accession>A0A9P1I552</accession>
<dbReference type="Proteomes" id="UP001152747">
    <property type="component" value="Unassembled WGS sequence"/>
</dbReference>
<comment type="caution">
    <text evidence="1">The sequence shown here is derived from an EMBL/GenBank/DDBJ whole genome shotgun (WGS) entry which is preliminary data.</text>
</comment>
<dbReference type="AlphaFoldDB" id="A0A9P1I552"/>
<organism evidence="1 2">
    <name type="scientific">Caenorhabditis angaria</name>
    <dbReference type="NCBI Taxonomy" id="860376"/>
    <lineage>
        <taxon>Eukaryota</taxon>
        <taxon>Metazoa</taxon>
        <taxon>Ecdysozoa</taxon>
        <taxon>Nematoda</taxon>
        <taxon>Chromadorea</taxon>
        <taxon>Rhabditida</taxon>
        <taxon>Rhabditina</taxon>
        <taxon>Rhabditomorpha</taxon>
        <taxon>Rhabditoidea</taxon>
        <taxon>Rhabditidae</taxon>
        <taxon>Peloderinae</taxon>
        <taxon>Caenorhabditis</taxon>
    </lineage>
</organism>
<name>A0A9P1I552_9PELO</name>
<protein>
    <submittedName>
        <fullName evidence="1">Uncharacterized protein</fullName>
    </submittedName>
</protein>
<dbReference type="EMBL" id="CANHGI010000001">
    <property type="protein sequence ID" value="CAI5438882.1"/>
    <property type="molecule type" value="Genomic_DNA"/>
</dbReference>
<evidence type="ECO:0000313" key="1">
    <source>
        <dbReference type="EMBL" id="CAI5438882.1"/>
    </source>
</evidence>
<evidence type="ECO:0000313" key="2">
    <source>
        <dbReference type="Proteomes" id="UP001152747"/>
    </source>
</evidence>
<proteinExistence type="predicted"/>